<dbReference type="InterPro" id="IPR005467">
    <property type="entry name" value="His_kinase_dom"/>
</dbReference>
<dbReference type="SUPFAM" id="SSF55874">
    <property type="entry name" value="ATPase domain of HSP90 chaperone/DNA topoisomerase II/histidine kinase"/>
    <property type="match status" value="1"/>
</dbReference>
<dbReference type="PROSITE" id="PS50113">
    <property type="entry name" value="PAC"/>
    <property type="match status" value="1"/>
</dbReference>
<dbReference type="InterPro" id="IPR000700">
    <property type="entry name" value="PAS-assoc_C"/>
</dbReference>
<evidence type="ECO:0000259" key="5">
    <source>
        <dbReference type="PROSITE" id="PS50109"/>
    </source>
</evidence>
<dbReference type="GO" id="GO:0009882">
    <property type="term" value="F:blue light photoreceptor activity"/>
    <property type="evidence" value="ECO:0007669"/>
    <property type="project" value="UniProtKB-ARBA"/>
</dbReference>
<dbReference type="PROSITE" id="PS50109">
    <property type="entry name" value="HIS_KIN"/>
    <property type="match status" value="1"/>
</dbReference>
<dbReference type="SUPFAM" id="SSF47384">
    <property type="entry name" value="Homodimeric domain of signal transducing histidine kinase"/>
    <property type="match status" value="1"/>
</dbReference>
<dbReference type="PRINTS" id="PR00344">
    <property type="entry name" value="BCTRLSENSOR"/>
</dbReference>
<evidence type="ECO:0000256" key="1">
    <source>
        <dbReference type="ARBA" id="ARBA00000085"/>
    </source>
</evidence>
<dbReference type="SMART" id="SM00065">
    <property type="entry name" value="GAF"/>
    <property type="match status" value="1"/>
</dbReference>
<protein>
    <recommendedName>
        <fullName evidence="2">histidine kinase</fullName>
        <ecNumber evidence="2">2.7.13.3</ecNumber>
    </recommendedName>
</protein>
<evidence type="ECO:0000313" key="8">
    <source>
        <dbReference type="Proteomes" id="UP000328092"/>
    </source>
</evidence>
<dbReference type="Pfam" id="PF01590">
    <property type="entry name" value="GAF"/>
    <property type="match status" value="1"/>
</dbReference>
<feature type="domain" description="PAC" evidence="6">
    <location>
        <begin position="1533"/>
        <end position="1584"/>
    </location>
</feature>
<dbReference type="Gene3D" id="3.30.565.10">
    <property type="entry name" value="Histidine kinase-like ATPase, C-terminal domain"/>
    <property type="match status" value="1"/>
</dbReference>
<dbReference type="Pfam" id="PF08447">
    <property type="entry name" value="PAS_3"/>
    <property type="match status" value="1"/>
</dbReference>
<dbReference type="Gene3D" id="3.40.50.300">
    <property type="entry name" value="P-loop containing nucleotide triphosphate hydrolases"/>
    <property type="match status" value="1"/>
</dbReference>
<dbReference type="Gene3D" id="3.30.450.20">
    <property type="entry name" value="PAS domain"/>
    <property type="match status" value="1"/>
</dbReference>
<dbReference type="InterPro" id="IPR000014">
    <property type="entry name" value="PAS"/>
</dbReference>
<dbReference type="InterPro" id="IPR036890">
    <property type="entry name" value="HATPase_C_sf"/>
</dbReference>
<dbReference type="PANTHER" id="PTHR43642:SF1">
    <property type="entry name" value="HYBRID SIGNAL TRANSDUCTION HISTIDINE KINASE G"/>
    <property type="match status" value="1"/>
</dbReference>
<evidence type="ECO:0000256" key="2">
    <source>
        <dbReference type="ARBA" id="ARBA00012438"/>
    </source>
</evidence>
<dbReference type="SMART" id="SM00388">
    <property type="entry name" value="HisKA"/>
    <property type="match status" value="1"/>
</dbReference>
<feature type="domain" description="Histidine kinase" evidence="5">
    <location>
        <begin position="1604"/>
        <end position="1820"/>
    </location>
</feature>
<gene>
    <name evidence="7" type="primary">fixL_4</name>
    <name evidence="7" type="ORF">CI1B_44500</name>
</gene>
<dbReference type="InterPro" id="IPR029016">
    <property type="entry name" value="GAF-like_dom_sf"/>
</dbReference>
<comment type="catalytic activity">
    <reaction evidence="1">
        <text>ATP + protein L-histidine = ADP + protein N-phospho-L-histidine.</text>
        <dbReference type="EC" id="2.7.13.3"/>
    </reaction>
</comment>
<dbReference type="InterPro" id="IPR011009">
    <property type="entry name" value="Kinase-like_dom_sf"/>
</dbReference>
<dbReference type="InterPro" id="IPR003661">
    <property type="entry name" value="HisK_dim/P_dom"/>
</dbReference>
<evidence type="ECO:0000256" key="3">
    <source>
        <dbReference type="ARBA" id="ARBA00022553"/>
    </source>
</evidence>
<dbReference type="Gene3D" id="3.30.450.40">
    <property type="match status" value="1"/>
</dbReference>
<dbReference type="InterPro" id="IPR000719">
    <property type="entry name" value="Prot_kinase_dom"/>
</dbReference>
<dbReference type="PANTHER" id="PTHR43642">
    <property type="entry name" value="HYBRID SIGNAL TRANSDUCTION HISTIDINE KINASE G"/>
    <property type="match status" value="1"/>
</dbReference>
<name>A0A508TBE8_9BRAD</name>
<dbReference type="Pfam" id="PF02518">
    <property type="entry name" value="HATPase_c"/>
    <property type="match status" value="1"/>
</dbReference>
<dbReference type="InterPro" id="IPR013655">
    <property type="entry name" value="PAS_fold_3"/>
</dbReference>
<dbReference type="EMBL" id="CAADFC020000016">
    <property type="protein sequence ID" value="VIO72802.1"/>
    <property type="molecule type" value="Genomic_DNA"/>
</dbReference>
<dbReference type="PROSITE" id="PS50011">
    <property type="entry name" value="PROTEIN_KINASE_DOM"/>
    <property type="match status" value="1"/>
</dbReference>
<reference evidence="7" key="1">
    <citation type="submission" date="2019-02" db="EMBL/GenBank/DDBJ databases">
        <authorList>
            <person name="Pothier F.J."/>
        </authorList>
    </citation>
    <scope>NUCLEOTIDE SEQUENCE</scope>
    <source>
        <strain evidence="7">CI-1B</strain>
    </source>
</reference>
<dbReference type="Proteomes" id="UP000328092">
    <property type="component" value="Unassembled WGS sequence"/>
</dbReference>
<evidence type="ECO:0000259" key="6">
    <source>
        <dbReference type="PROSITE" id="PS50113"/>
    </source>
</evidence>
<dbReference type="RefSeq" id="WP_139861620.1">
    <property type="nucleotide sequence ID" value="NZ_CAADFC020000016.1"/>
</dbReference>
<dbReference type="InterPro" id="IPR036097">
    <property type="entry name" value="HisK_dim/P_sf"/>
</dbReference>
<dbReference type="InterPro" id="IPR041664">
    <property type="entry name" value="AAA_16"/>
</dbReference>
<keyword evidence="8" id="KW-1185">Reference proteome</keyword>
<feature type="domain" description="Protein kinase" evidence="4">
    <location>
        <begin position="1"/>
        <end position="266"/>
    </location>
</feature>
<evidence type="ECO:0000259" key="4">
    <source>
        <dbReference type="PROSITE" id="PS50011"/>
    </source>
</evidence>
<dbReference type="CDD" id="cd00130">
    <property type="entry name" value="PAS"/>
    <property type="match status" value="1"/>
</dbReference>
<dbReference type="EC" id="2.7.13.3" evidence="2"/>
<dbReference type="SMART" id="SM00220">
    <property type="entry name" value="S_TKc"/>
    <property type="match status" value="1"/>
</dbReference>
<keyword evidence="3" id="KW-0597">Phosphoprotein</keyword>
<dbReference type="InterPro" id="IPR003018">
    <property type="entry name" value="GAF"/>
</dbReference>
<dbReference type="SUPFAM" id="SSF56112">
    <property type="entry name" value="Protein kinase-like (PK-like)"/>
    <property type="match status" value="1"/>
</dbReference>
<dbReference type="PROSITE" id="PS00108">
    <property type="entry name" value="PROTEIN_KINASE_ST"/>
    <property type="match status" value="1"/>
</dbReference>
<dbReference type="Gene3D" id="1.10.287.130">
    <property type="match status" value="1"/>
</dbReference>
<dbReference type="SMART" id="SM00387">
    <property type="entry name" value="HATPase_c"/>
    <property type="match status" value="1"/>
</dbReference>
<dbReference type="GO" id="GO:0005524">
    <property type="term" value="F:ATP binding"/>
    <property type="evidence" value="ECO:0007669"/>
    <property type="project" value="InterPro"/>
</dbReference>
<dbReference type="Gene3D" id="1.10.510.10">
    <property type="entry name" value="Transferase(Phosphotransferase) domain 1"/>
    <property type="match status" value="1"/>
</dbReference>
<comment type="caution">
    <text evidence="7">The sequence shown here is derived from an EMBL/GenBank/DDBJ whole genome shotgun (WGS) entry which is preliminary data.</text>
</comment>
<accession>A0A508TBE8</accession>
<dbReference type="CDD" id="cd14014">
    <property type="entry name" value="STKc_PknB_like"/>
    <property type="match status" value="1"/>
</dbReference>
<organism evidence="7 8">
    <name type="scientific">Bradyrhizobium ivorense</name>
    <dbReference type="NCBI Taxonomy" id="2511166"/>
    <lineage>
        <taxon>Bacteria</taxon>
        <taxon>Pseudomonadati</taxon>
        <taxon>Pseudomonadota</taxon>
        <taxon>Alphaproteobacteria</taxon>
        <taxon>Hyphomicrobiales</taxon>
        <taxon>Nitrobacteraceae</taxon>
        <taxon>Bradyrhizobium</taxon>
    </lineage>
</organism>
<dbReference type="OrthoDB" id="9789238at2"/>
<sequence length="1826" mass="199362">MIDLTKCAVERLRADDTFILYRADPGGGARSQLVLVPRQPTIRSLEKLENEFALAADLDPAWAVLPVELIPHKDNMMLVLEDPGGEPLTGRIGNPLDLDARLRLAVGMAGCVARLHRQRLVHRDIKPGNFLVTERDGLRLTGFGNATHQTSQETAHGVAADVIAGTLPYISPEQTGRMNRPIDARSDLYSLGVTLYELFTGTLPFSASAPEEWIHCHVVRAPPAPSARMPDLPPQISAIVLKLLSKEPADRYQSGEGLAADLEECLAEWTARRRVHRFALGRYDAVTTIRIPRTLYGRADDIAALHTVYDRVATSGQTVVALISGPSGVGKSSLAAEFQSHLAPEGALVATGKFDQQTRDTPYAALNQAFASLLRQILTYDDEEVAAWRQTLAEAIGPNGHLVTELIPAFELILGRQPPVEDLTPQDRLNRLRIVFRRLVGAFSRPGRPLVLFVDDLQWLDVATVDLVGDLVTRRDVSNLMLIGAYRTNEVGPSHPLTLQLDTIRTAGVPVEEVVLDPLSSLDIAVLIAETLECGRAEARSLAKLVHAKTGGNAFFATQFLRTLNDEGLLAYDPRAGAWQWDIARVRAQGLTDSVADLMAAKLNLLSGGSRQVLLDLASLGSAAEVESLAVASGQSMQEVIASLRPALQAGLVARKGRSYAFVHDRVQEAAYGLAPAESRPALHLRIGMALAGQTAPDETSEKLYIVANQLNRGVTAVTNDVERQHIIAVNLAAGRRARSAAAYNAAIAYLEIAQQLLGDDAHPRCSERAFAIALLRAECEFLVGHLDVAEAHLLLLSQNCANLQASAAVARILSNLYSMQGQLARAVAVCLDVLRLIGIDWQPHPTDSEVDEEGRRLRMLSEQLSDDDLRALPPMTDPDHRTAMAVFADLVSPALLTDLNLSHLVIMGAARLTLQHGSCESACYPLVCVFSVFFNRYADPQFGVRLAQLGVWLAERQPQLGFSGRAIAVFGYYVIPWVQPIRSALPFVRRGRDIALATGDLAWVAYLSWMLTSIRLFCGNPLQEALNDAEGDVAFDQAAGFELPAANSATQRDLALSLIGHNNDRSFEEPGPIDVYPRHEAWPQTACMHYVNRIQVNVLAGHHDAAVALVARADQLYLRVRAYLELVEYRFYAALAHAAAHDAAPPERRELHVESIRQHWHELTIRCAHATENFAGRLTLLAAEIARIEGRELEAERLYEEAIRLAREADFVQIEAIAAERAAKFYEARGIRTVVLSYLAIARDCYQRWGADAKVRQLERTHPHLPSSDARIPIAAADLPLQQLDVNALFKASRALSGEIELGTLIRTLMQVVIEQAAAERGILFLVGNDGPKIAAEAHLSARGVDVTMSEADHRHVQFPQPVLNYVVRTRTSLNSAEPANKALFSADPYLRQRRRVSFHCLPIVAQAKLVGVLYLESNVTVGAFTPQRTIVLDLLAAQAAISLENARLYADLQRSEAFLAEGQSISHTGSWSWNARTGRLIWSDEHYRIFGADPRSGKPPSVAGAFRMVHPEDRAALRSTVQASMRNDEVFDCEFRLVRPDGVRHLHIVGRPTPCEPARLRSYIGTTIDLSDYRRAQEALQAAQSDLAHASRLTAFGELTSLIAHEVRQPLTAIAARAGACGAWLARNPPEIGKAAAAAARIAGYAHRASGVMESIRQMTRKSAPTRAPLDVIDAIRETAALLSSEIRRQRVVLRMDLAVGPHIVLGDRVQLQQVVMNLMMNGIEAMATTEDRPRFLSLGAALTSSGTVAVAVADVGIGLPAGETEHLYDAFFTTKPSGLGVGLSICRSIIKAHGGALWASPNHPHGSVFRFTLPIAHSDSRQS</sequence>
<dbReference type="InterPro" id="IPR053159">
    <property type="entry name" value="Hybrid_Histidine_Kinase"/>
</dbReference>
<dbReference type="SUPFAM" id="SSF55781">
    <property type="entry name" value="GAF domain-like"/>
    <property type="match status" value="1"/>
</dbReference>
<keyword evidence="7" id="KW-0808">Transferase</keyword>
<dbReference type="InterPro" id="IPR003594">
    <property type="entry name" value="HATPase_dom"/>
</dbReference>
<dbReference type="Pfam" id="PF00069">
    <property type="entry name" value="Pkinase"/>
    <property type="match status" value="1"/>
</dbReference>
<dbReference type="InterPro" id="IPR008271">
    <property type="entry name" value="Ser/Thr_kinase_AS"/>
</dbReference>
<dbReference type="SUPFAM" id="SSF52540">
    <property type="entry name" value="P-loop containing nucleoside triphosphate hydrolases"/>
    <property type="match status" value="1"/>
</dbReference>
<proteinExistence type="predicted"/>
<dbReference type="InterPro" id="IPR027417">
    <property type="entry name" value="P-loop_NTPase"/>
</dbReference>
<dbReference type="InterPro" id="IPR035965">
    <property type="entry name" value="PAS-like_dom_sf"/>
</dbReference>
<dbReference type="SUPFAM" id="SSF55785">
    <property type="entry name" value="PYP-like sensor domain (PAS domain)"/>
    <property type="match status" value="1"/>
</dbReference>
<evidence type="ECO:0000313" key="7">
    <source>
        <dbReference type="EMBL" id="VIO72802.1"/>
    </source>
</evidence>
<dbReference type="Pfam" id="PF13191">
    <property type="entry name" value="AAA_16"/>
    <property type="match status" value="1"/>
</dbReference>
<dbReference type="GO" id="GO:0000155">
    <property type="term" value="F:phosphorelay sensor kinase activity"/>
    <property type="evidence" value="ECO:0007669"/>
    <property type="project" value="InterPro"/>
</dbReference>
<dbReference type="InterPro" id="IPR004358">
    <property type="entry name" value="Sig_transdc_His_kin-like_C"/>
</dbReference>